<sequence length="469" mass="54404">MSNILVQETEDILNFKSDTCIQETIDTQNVAFKPNIRRQEIKDIQNVASTSRICSKRITNEKVFDALRRAYVLTNYDISDNLKKRHEFWEETIHKNKTLNKDEKEEAIEILSERYDYNKIINNEGGKRTCEKCKNECLATLYCEHCIRNYLRATFSEWASENNDIDDLIKKCQLESISPSKIIEWIPYNNLENVKYLTKGGFSEIYSANWIHGHYNEWNSEKQQLERYGNEKIIVKKLENVKNANRRWFEEAKSHITISSKWDGVVQSFGLTQDPLDGNYMLVMYQALNQTDTPSKYKEIMAQCWDPDPLKRPNVITLHKMIMNLSKSIILNESNDDKKSKRYLSLPSFLQSISESSLKINTSSLFTSKVYHFENSFVSKNVIKGEQDDFHSKPYDFNITSNIIQYGSTSKDSIAKSSTSKDNIVKSSTSKDNIIRSNTSKSNISKSNTSSQSSDTLSFFKGFKSYFVF</sequence>
<keyword evidence="1" id="KW-0808">Transferase</keyword>
<dbReference type="AlphaFoldDB" id="A0A8H3LBP7"/>
<protein>
    <submittedName>
        <fullName evidence="1">Kinase-like domain-containing protein</fullName>
    </submittedName>
</protein>
<reference evidence="1" key="1">
    <citation type="submission" date="2019-10" db="EMBL/GenBank/DDBJ databases">
        <title>Conservation and host-specific expression of non-tandemly repeated heterogenous ribosome RNA gene in arbuscular mycorrhizal fungi.</title>
        <authorList>
            <person name="Maeda T."/>
            <person name="Kobayashi Y."/>
            <person name="Nakagawa T."/>
            <person name="Ezawa T."/>
            <person name="Yamaguchi K."/>
            <person name="Bino T."/>
            <person name="Nishimoto Y."/>
            <person name="Shigenobu S."/>
            <person name="Kawaguchi M."/>
        </authorList>
    </citation>
    <scope>NUCLEOTIDE SEQUENCE</scope>
    <source>
        <strain evidence="1">HR1</strain>
    </source>
</reference>
<keyword evidence="1" id="KW-0418">Kinase</keyword>
<proteinExistence type="predicted"/>
<evidence type="ECO:0000313" key="1">
    <source>
        <dbReference type="EMBL" id="GES84189.1"/>
    </source>
</evidence>
<organism evidence="1 2">
    <name type="scientific">Rhizophagus clarus</name>
    <dbReference type="NCBI Taxonomy" id="94130"/>
    <lineage>
        <taxon>Eukaryota</taxon>
        <taxon>Fungi</taxon>
        <taxon>Fungi incertae sedis</taxon>
        <taxon>Mucoromycota</taxon>
        <taxon>Glomeromycotina</taxon>
        <taxon>Glomeromycetes</taxon>
        <taxon>Glomerales</taxon>
        <taxon>Glomeraceae</taxon>
        <taxon>Rhizophagus</taxon>
    </lineage>
</organism>
<dbReference type="SUPFAM" id="SSF56112">
    <property type="entry name" value="Protein kinase-like (PK-like)"/>
    <property type="match status" value="1"/>
</dbReference>
<name>A0A8H3LBP7_9GLOM</name>
<evidence type="ECO:0000313" key="2">
    <source>
        <dbReference type="Proteomes" id="UP000615446"/>
    </source>
</evidence>
<dbReference type="EMBL" id="BLAL01000079">
    <property type="protein sequence ID" value="GES84189.1"/>
    <property type="molecule type" value="Genomic_DNA"/>
</dbReference>
<dbReference type="InterPro" id="IPR011009">
    <property type="entry name" value="Kinase-like_dom_sf"/>
</dbReference>
<dbReference type="OrthoDB" id="4062651at2759"/>
<comment type="caution">
    <text evidence="1">The sequence shown here is derived from an EMBL/GenBank/DDBJ whole genome shotgun (WGS) entry which is preliminary data.</text>
</comment>
<dbReference type="GO" id="GO:0016301">
    <property type="term" value="F:kinase activity"/>
    <property type="evidence" value="ECO:0007669"/>
    <property type="project" value="UniProtKB-KW"/>
</dbReference>
<accession>A0A8H3LBP7</accession>
<dbReference type="Proteomes" id="UP000615446">
    <property type="component" value="Unassembled WGS sequence"/>
</dbReference>
<gene>
    <name evidence="1" type="ORF">RCL2_001131500</name>
</gene>